<keyword evidence="5" id="KW-0539">Nucleus</keyword>
<evidence type="ECO:0000256" key="3">
    <source>
        <dbReference type="ARBA" id="ARBA00023125"/>
    </source>
</evidence>
<dbReference type="Pfam" id="PF00907">
    <property type="entry name" value="T-box"/>
    <property type="match status" value="1"/>
</dbReference>
<evidence type="ECO:0000256" key="4">
    <source>
        <dbReference type="ARBA" id="ARBA00023163"/>
    </source>
</evidence>
<dbReference type="InterPro" id="IPR008967">
    <property type="entry name" value="p53-like_TF_DNA-bd_sf"/>
</dbReference>
<feature type="region of interest" description="Disordered" evidence="6">
    <location>
        <begin position="263"/>
        <end position="282"/>
    </location>
</feature>
<feature type="compositionally biased region" description="Polar residues" evidence="6">
    <location>
        <begin position="330"/>
        <end position="365"/>
    </location>
</feature>
<keyword evidence="4" id="KW-0804">Transcription</keyword>
<dbReference type="InterPro" id="IPR001699">
    <property type="entry name" value="TF_T-box"/>
</dbReference>
<protein>
    <submittedName>
        <fullName evidence="8">T-box 3</fullName>
    </submittedName>
</protein>
<evidence type="ECO:0000259" key="7">
    <source>
        <dbReference type="PROSITE" id="PS50252"/>
    </source>
</evidence>
<dbReference type="SMART" id="SM00425">
    <property type="entry name" value="TBOX"/>
    <property type="match status" value="1"/>
</dbReference>
<dbReference type="PRINTS" id="PR00937">
    <property type="entry name" value="TBOX"/>
</dbReference>
<evidence type="ECO:0000256" key="5">
    <source>
        <dbReference type="ARBA" id="ARBA00023242"/>
    </source>
</evidence>
<dbReference type="PANTHER" id="PTHR11267:SF181">
    <property type="entry name" value="OPTOMOTOR-BLIND PROTEIN"/>
    <property type="match status" value="1"/>
</dbReference>
<evidence type="ECO:0000256" key="2">
    <source>
        <dbReference type="ARBA" id="ARBA00023015"/>
    </source>
</evidence>
<evidence type="ECO:0000313" key="8">
    <source>
        <dbReference type="EMBL" id="ADX60052.1"/>
    </source>
</evidence>
<feature type="region of interest" description="Disordered" evidence="6">
    <location>
        <begin position="296"/>
        <end position="384"/>
    </location>
</feature>
<sequence>MGSPLRLISMPGVHIALEKEELWRTFFRHGNEMILTKKGRRLFPTPSFTITGLPEHRSFSIVINFVPASKVAHRYVGEAWAEVPTSKSLDCNVVTQFVHNSSPALGSVWVEHPFMFDFKITNNEITSTTSDAVLLHALHKYIFCVQVFEPLAEDESSMLEVDLEAPAGANRMHLPGHRLVHSQLFEETQFIAVTAYCNPNIRALKISHNPFARAFTDRARGDIETARALTQALENQDDSSAGEASPIPVAMVGPQRAPVRRSSFGGADMLSPATTDDGTPLRPQFLPLCFEPERSRSAALSSAPTPPTPIPTRITARRNRTVSEMDAVDSTASLSPAHSLASRNHTPSPMIQQGSTAFPFTTLPSASPKRARLDHSQGLRSITSLGGGARKLSFESMYSSDFSDLLLDAQRMFSNANARNSGHGGLTTSASCSSMASTNSRSAGLPHLSHTYFPGSSADSTPLPTPGLGHSGTQGTQPTARPRVMSISQNRANWDAFQHATQSANLDSANTSTVEELEGLIGAVARSAKEAAIEMMTKMHATSPQFRSSEEYAHQVKLAMNDAKIQIVVCDLAVFTPTTLQRLRANPVSADLSLMVVVPPNTLPSLIDSILASGVEDVLYEPLPPALLKQHLVRCIERRSWHAYM</sequence>
<evidence type="ECO:0000256" key="1">
    <source>
        <dbReference type="ARBA" id="ARBA00004123"/>
    </source>
</evidence>
<dbReference type="PROSITE" id="PS01283">
    <property type="entry name" value="TBOX_1"/>
    <property type="match status" value="1"/>
</dbReference>
<feature type="region of interest" description="Disordered" evidence="6">
    <location>
        <begin position="232"/>
        <end position="252"/>
    </location>
</feature>
<accession>F1ARL2</accession>
<reference evidence="8" key="1">
    <citation type="journal article" date="2011" name="Mol. Biol. Evol.">
        <title>Unexpected repertoire of metazoan transcription factors in the unicellular holozoan Capsaspora owczarzaki.</title>
        <authorList>
            <person name="Sebe-Pedros A."/>
            <person name="de Mendoza A."/>
            <person name="Lang B.F."/>
            <person name="Degnan B.M."/>
            <person name="Ruiz-Trillo I."/>
        </authorList>
    </citation>
    <scope>NUCLEOTIDE SEQUENCE</scope>
</reference>
<dbReference type="PANTHER" id="PTHR11267">
    <property type="entry name" value="T-BOX PROTEIN-RELATED"/>
    <property type="match status" value="1"/>
</dbReference>
<organism evidence="8">
    <name type="scientific">Capsaspora owczarzaki</name>
    <dbReference type="NCBI Taxonomy" id="192875"/>
    <lineage>
        <taxon>Eukaryota</taxon>
        <taxon>Filasterea</taxon>
        <taxon>Capsaspora</taxon>
    </lineage>
</organism>
<dbReference type="CDD" id="cd00182">
    <property type="entry name" value="T-box"/>
    <property type="match status" value="1"/>
</dbReference>
<dbReference type="GO" id="GO:0000785">
    <property type="term" value="C:chromatin"/>
    <property type="evidence" value="ECO:0007669"/>
    <property type="project" value="TreeGrafter"/>
</dbReference>
<dbReference type="AlphaFoldDB" id="F1ARL2"/>
<evidence type="ECO:0000256" key="6">
    <source>
        <dbReference type="SAM" id="MobiDB-lite"/>
    </source>
</evidence>
<feature type="region of interest" description="Disordered" evidence="6">
    <location>
        <begin position="419"/>
        <end position="480"/>
    </location>
</feature>
<dbReference type="GO" id="GO:0000978">
    <property type="term" value="F:RNA polymerase II cis-regulatory region sequence-specific DNA binding"/>
    <property type="evidence" value="ECO:0007669"/>
    <property type="project" value="InterPro"/>
</dbReference>
<comment type="subcellular location">
    <subcellularLocation>
        <location evidence="1">Nucleus</location>
    </subcellularLocation>
</comment>
<dbReference type="PROSITE" id="PS50252">
    <property type="entry name" value="TBOX_3"/>
    <property type="match status" value="1"/>
</dbReference>
<keyword evidence="3" id="KW-0238">DNA-binding</keyword>
<dbReference type="InterPro" id="IPR018186">
    <property type="entry name" value="TF_T-box_CS"/>
</dbReference>
<dbReference type="GO" id="GO:0005634">
    <property type="term" value="C:nucleus"/>
    <property type="evidence" value="ECO:0007669"/>
    <property type="project" value="UniProtKB-SubCell"/>
</dbReference>
<proteinExistence type="evidence at transcript level"/>
<dbReference type="GO" id="GO:0045893">
    <property type="term" value="P:positive regulation of DNA-templated transcription"/>
    <property type="evidence" value="ECO:0007669"/>
    <property type="project" value="InterPro"/>
</dbReference>
<dbReference type="GO" id="GO:0000981">
    <property type="term" value="F:DNA-binding transcription factor activity, RNA polymerase II-specific"/>
    <property type="evidence" value="ECO:0007669"/>
    <property type="project" value="TreeGrafter"/>
</dbReference>
<dbReference type="EMBL" id="GU985461">
    <property type="protein sequence ID" value="ADX60052.1"/>
    <property type="molecule type" value="mRNA"/>
</dbReference>
<dbReference type="Gene3D" id="2.60.40.820">
    <property type="entry name" value="Transcription factor, T-box"/>
    <property type="match status" value="1"/>
</dbReference>
<dbReference type="SUPFAM" id="SSF49417">
    <property type="entry name" value="p53-like transcription factors"/>
    <property type="match status" value="1"/>
</dbReference>
<feature type="domain" description="T-box" evidence="7">
    <location>
        <begin position="17"/>
        <end position="217"/>
    </location>
</feature>
<feature type="compositionally biased region" description="Low complexity" evidence="6">
    <location>
        <begin position="427"/>
        <end position="443"/>
    </location>
</feature>
<dbReference type="InterPro" id="IPR036960">
    <property type="entry name" value="T-box_sf"/>
</dbReference>
<dbReference type="InterPro" id="IPR046360">
    <property type="entry name" value="T-box_DNA-bd"/>
</dbReference>
<dbReference type="GO" id="GO:0001708">
    <property type="term" value="P:cell fate specification"/>
    <property type="evidence" value="ECO:0007669"/>
    <property type="project" value="TreeGrafter"/>
</dbReference>
<name>F1ARL2_9EUKA</name>
<keyword evidence="2" id="KW-0805">Transcription regulation</keyword>